<gene>
    <name evidence="1" type="ORF">ACFPQ5_00015</name>
</gene>
<dbReference type="Pfam" id="PF24175">
    <property type="entry name" value="SU10_adaptor"/>
    <property type="match status" value="1"/>
</dbReference>
<dbReference type="InterPro" id="IPR056209">
    <property type="entry name" value="SU10_adaptor"/>
</dbReference>
<protein>
    <recommendedName>
        <fullName evidence="3">Phage tail protein</fullName>
    </recommendedName>
</protein>
<dbReference type="EMBL" id="JBHSMR010000001">
    <property type="protein sequence ID" value="MFC5476553.1"/>
    <property type="molecule type" value="Genomic_DNA"/>
</dbReference>
<comment type="caution">
    <text evidence="1">The sequence shown here is derived from an EMBL/GenBank/DDBJ whole genome shotgun (WGS) entry which is preliminary data.</text>
</comment>
<keyword evidence="2" id="KW-1185">Reference proteome</keyword>
<dbReference type="RefSeq" id="WP_379750648.1">
    <property type="nucleotide sequence ID" value="NZ_JBHSMR010000001.1"/>
</dbReference>
<dbReference type="Proteomes" id="UP001596101">
    <property type="component" value="Unassembled WGS sequence"/>
</dbReference>
<evidence type="ECO:0000313" key="1">
    <source>
        <dbReference type="EMBL" id="MFC5476553.1"/>
    </source>
</evidence>
<proteinExistence type="predicted"/>
<name>A0ABW0MF42_9BURK</name>
<reference evidence="2" key="1">
    <citation type="journal article" date="2019" name="Int. J. Syst. Evol. Microbiol.">
        <title>The Global Catalogue of Microorganisms (GCM) 10K type strain sequencing project: providing services to taxonomists for standard genome sequencing and annotation.</title>
        <authorList>
            <consortium name="The Broad Institute Genomics Platform"/>
            <consortium name="The Broad Institute Genome Sequencing Center for Infectious Disease"/>
            <person name="Wu L."/>
            <person name="Ma J."/>
        </authorList>
    </citation>
    <scope>NUCLEOTIDE SEQUENCE [LARGE SCALE GENOMIC DNA]</scope>
    <source>
        <strain evidence="2">CCUG 43111</strain>
    </source>
</reference>
<accession>A0ABW0MF42</accession>
<evidence type="ECO:0000313" key="2">
    <source>
        <dbReference type="Proteomes" id="UP001596101"/>
    </source>
</evidence>
<evidence type="ECO:0008006" key="3">
    <source>
        <dbReference type="Google" id="ProtNLM"/>
    </source>
</evidence>
<sequence>MAQKTLLNIVQLVTSELGFPTPTTVVSSTDTNVQKLLALVRATCDDLLREYDWQALQTSYSFTTTSGVEAYPFPSDEERFVSGTFFDQNSRWPVQGPLTAIEWAQIKVSNLAASPFERYRIFGGKLHLYPTPGATPYTFNYEYVSNAYCTSNGGVPQTELQQDGDIIRFDHRCVIYGVKLKWLASVGMDTTVALVDYARALEYAKGADTPARRLNIAGGGSGVTMLSTANIPDTGFGGAA</sequence>
<organism evidence="1 2">
    <name type="scientific">Massilia suwonensis</name>
    <dbReference type="NCBI Taxonomy" id="648895"/>
    <lineage>
        <taxon>Bacteria</taxon>
        <taxon>Pseudomonadati</taxon>
        <taxon>Pseudomonadota</taxon>
        <taxon>Betaproteobacteria</taxon>
        <taxon>Burkholderiales</taxon>
        <taxon>Oxalobacteraceae</taxon>
        <taxon>Telluria group</taxon>
        <taxon>Massilia</taxon>
    </lineage>
</organism>